<evidence type="ECO:0000256" key="2">
    <source>
        <dbReference type="SAM" id="Phobius"/>
    </source>
</evidence>
<evidence type="ECO:0000313" key="4">
    <source>
        <dbReference type="EMBL" id="KIY70413.1"/>
    </source>
</evidence>
<feature type="region of interest" description="Disordered" evidence="1">
    <location>
        <begin position="258"/>
        <end position="311"/>
    </location>
</feature>
<keyword evidence="2" id="KW-0812">Transmembrane</keyword>
<protein>
    <recommendedName>
        <fullName evidence="3">DUF7598 domain-containing protein</fullName>
    </recommendedName>
</protein>
<keyword evidence="5" id="KW-1185">Reference proteome</keyword>
<evidence type="ECO:0000256" key="1">
    <source>
        <dbReference type="SAM" id="MobiDB-lite"/>
    </source>
</evidence>
<evidence type="ECO:0000313" key="5">
    <source>
        <dbReference type="Proteomes" id="UP000054007"/>
    </source>
</evidence>
<evidence type="ECO:0000259" key="3">
    <source>
        <dbReference type="Pfam" id="PF24535"/>
    </source>
</evidence>
<keyword evidence="2" id="KW-1133">Transmembrane helix</keyword>
<dbReference type="OrthoDB" id="5327148at2759"/>
<feature type="domain" description="DUF7598" evidence="3">
    <location>
        <begin position="75"/>
        <end position="134"/>
    </location>
</feature>
<name>A0A0D7BIM8_9AGAR</name>
<dbReference type="EMBL" id="KN880468">
    <property type="protein sequence ID" value="KIY70413.1"/>
    <property type="molecule type" value="Genomic_DNA"/>
</dbReference>
<feature type="transmembrane region" description="Helical" evidence="2">
    <location>
        <begin position="138"/>
        <end position="161"/>
    </location>
</feature>
<proteinExistence type="predicted"/>
<dbReference type="Pfam" id="PF24535">
    <property type="entry name" value="DUF7598"/>
    <property type="match status" value="1"/>
</dbReference>
<sequence length="311" mass="33984">MPINTRSMIFYGLNATRLLSVVALVLVFASSITIMVKNIQAYNHFESIQGSKEAEEMLDCDYIESSSIPNQAAGVFWAVMSSLLIIFQTIVLGMSEFGWPNVFFERYFPVLGPNFGLGPLGIFQALIAAQILSHYVDTFPLVSAFFLFSVACINMLLGLVFRESAKDRRSITSWRDGDKSVLPSTTADLRPAFTRPSAGVVSSHFTGSSGNSYDEKASYPSYSTQDEKATAFGFGRQGEKAAGLKGFLLTRPVESLPRYASPSPSFAKQERPASPVPSVDEHGRKRMSASSDILSIHSVQQPNFKSSPSAL</sequence>
<keyword evidence="2" id="KW-0472">Membrane</keyword>
<feature type="region of interest" description="Disordered" evidence="1">
    <location>
        <begin position="199"/>
        <end position="219"/>
    </location>
</feature>
<accession>A0A0D7BIM8</accession>
<feature type="transmembrane region" description="Helical" evidence="2">
    <location>
        <begin position="75"/>
        <end position="95"/>
    </location>
</feature>
<dbReference type="STRING" id="1314674.A0A0D7BIM8"/>
<feature type="transmembrane region" description="Helical" evidence="2">
    <location>
        <begin position="107"/>
        <end position="132"/>
    </location>
</feature>
<reference evidence="4 5" key="1">
    <citation type="journal article" date="2015" name="Fungal Genet. Biol.">
        <title>Evolution of novel wood decay mechanisms in Agaricales revealed by the genome sequences of Fistulina hepatica and Cylindrobasidium torrendii.</title>
        <authorList>
            <person name="Floudas D."/>
            <person name="Held B.W."/>
            <person name="Riley R."/>
            <person name="Nagy L.G."/>
            <person name="Koehler G."/>
            <person name="Ransdell A.S."/>
            <person name="Younus H."/>
            <person name="Chow J."/>
            <person name="Chiniquy J."/>
            <person name="Lipzen A."/>
            <person name="Tritt A."/>
            <person name="Sun H."/>
            <person name="Haridas S."/>
            <person name="LaButti K."/>
            <person name="Ohm R.A."/>
            <person name="Kues U."/>
            <person name="Blanchette R.A."/>
            <person name="Grigoriev I.V."/>
            <person name="Minto R.E."/>
            <person name="Hibbett D.S."/>
        </authorList>
    </citation>
    <scope>NUCLEOTIDE SEQUENCE [LARGE SCALE GENOMIC DNA]</scope>
    <source>
        <strain evidence="4 5">FP15055 ss-10</strain>
    </source>
</reference>
<feature type="compositionally biased region" description="Polar residues" evidence="1">
    <location>
        <begin position="288"/>
        <end position="311"/>
    </location>
</feature>
<gene>
    <name evidence="4" type="ORF">CYLTODRAFT_488088</name>
</gene>
<organism evidence="4 5">
    <name type="scientific">Cylindrobasidium torrendii FP15055 ss-10</name>
    <dbReference type="NCBI Taxonomy" id="1314674"/>
    <lineage>
        <taxon>Eukaryota</taxon>
        <taxon>Fungi</taxon>
        <taxon>Dikarya</taxon>
        <taxon>Basidiomycota</taxon>
        <taxon>Agaricomycotina</taxon>
        <taxon>Agaricomycetes</taxon>
        <taxon>Agaricomycetidae</taxon>
        <taxon>Agaricales</taxon>
        <taxon>Marasmiineae</taxon>
        <taxon>Physalacriaceae</taxon>
        <taxon>Cylindrobasidium</taxon>
    </lineage>
</organism>
<dbReference type="AlphaFoldDB" id="A0A0D7BIM8"/>
<dbReference type="InterPro" id="IPR056019">
    <property type="entry name" value="DUF7598"/>
</dbReference>
<feature type="compositionally biased region" description="Polar residues" evidence="1">
    <location>
        <begin position="203"/>
        <end position="212"/>
    </location>
</feature>
<dbReference type="Proteomes" id="UP000054007">
    <property type="component" value="Unassembled WGS sequence"/>
</dbReference>